<dbReference type="InterPro" id="IPR031107">
    <property type="entry name" value="Small_HSP"/>
</dbReference>
<dbReference type="Gene3D" id="2.60.40.790">
    <property type="match status" value="1"/>
</dbReference>
<keyword evidence="1" id="KW-0346">Stress response</keyword>
<dbReference type="InterPro" id="IPR002068">
    <property type="entry name" value="A-crystallin/Hsp20_dom"/>
</dbReference>
<dbReference type="AlphaFoldDB" id="A5BWS0"/>
<comment type="similarity">
    <text evidence="2 3">Belongs to the small heat shock protein (HSP20) family.</text>
</comment>
<dbReference type="FunFam" id="2.60.40.790:FF:000053">
    <property type="entry name" value="17.5 kDa class I heat shock protein"/>
    <property type="match status" value="1"/>
</dbReference>
<accession>A5BWS0</accession>
<organism evidence="5">
    <name type="scientific">Vitis vinifera</name>
    <name type="common">Grape</name>
    <dbReference type="NCBI Taxonomy" id="29760"/>
    <lineage>
        <taxon>Eukaryota</taxon>
        <taxon>Viridiplantae</taxon>
        <taxon>Streptophyta</taxon>
        <taxon>Embryophyta</taxon>
        <taxon>Tracheophyta</taxon>
        <taxon>Spermatophyta</taxon>
        <taxon>Magnoliopsida</taxon>
        <taxon>eudicotyledons</taxon>
        <taxon>Gunneridae</taxon>
        <taxon>Pentapetalae</taxon>
        <taxon>rosids</taxon>
        <taxon>Vitales</taxon>
        <taxon>Vitaceae</taxon>
        <taxon>Viteae</taxon>
        <taxon>Vitis</taxon>
    </lineage>
</organism>
<evidence type="ECO:0000256" key="3">
    <source>
        <dbReference type="RuleBase" id="RU003616"/>
    </source>
</evidence>
<evidence type="ECO:0000256" key="2">
    <source>
        <dbReference type="PROSITE-ProRule" id="PRU00285"/>
    </source>
</evidence>
<dbReference type="Pfam" id="PF00011">
    <property type="entry name" value="HSP20"/>
    <property type="match status" value="1"/>
</dbReference>
<dbReference type="PANTHER" id="PTHR11527">
    <property type="entry name" value="HEAT-SHOCK PROTEIN 20 FAMILY MEMBER"/>
    <property type="match status" value="1"/>
</dbReference>
<reference evidence="5" key="1">
    <citation type="journal article" date="2007" name="PLoS ONE">
        <title>The first genome sequence of an elite grapevine cultivar (Pinot noir Vitis vinifera L.): coping with a highly heterozygous genome.</title>
        <authorList>
            <person name="Velasco R."/>
            <person name="Zharkikh A."/>
            <person name="Troggio M."/>
            <person name="Cartwright D.A."/>
            <person name="Cestaro A."/>
            <person name="Pruss D."/>
            <person name="Pindo M."/>
            <person name="FitzGerald L.M."/>
            <person name="Vezzulli S."/>
            <person name="Reid J."/>
            <person name="Malacarne G."/>
            <person name="Iliev D."/>
            <person name="Coppola G."/>
            <person name="Wardell B."/>
            <person name="Micheletti D."/>
            <person name="Macalma T."/>
            <person name="Facci M."/>
            <person name="Mitchell J.T."/>
            <person name="Perazzolli M."/>
            <person name="Eldredge G."/>
            <person name="Gatto P."/>
            <person name="Oyzerski R."/>
            <person name="Moretto M."/>
            <person name="Gutin N."/>
            <person name="Stefanini M."/>
            <person name="Chen Y."/>
            <person name="Segala C."/>
            <person name="Davenport C."/>
            <person name="Dematte L."/>
            <person name="Mraz A."/>
            <person name="Battilana J."/>
            <person name="Stormo K."/>
            <person name="Costa F."/>
            <person name="Tao Q."/>
            <person name="Si-Ammour A."/>
            <person name="Harkins T."/>
            <person name="Lackey A."/>
            <person name="Perbost C."/>
            <person name="Taillon B."/>
            <person name="Stella A."/>
            <person name="Solovyev V."/>
            <person name="Fawcett J.A."/>
            <person name="Sterck L."/>
            <person name="Vandepoele K."/>
            <person name="Grando S.M."/>
            <person name="Toppo S."/>
            <person name="Moser C."/>
            <person name="Lanchbury J."/>
            <person name="Bogden R."/>
            <person name="Skolnick M."/>
            <person name="Sgaramella V."/>
            <person name="Bhatnagar S.K."/>
            <person name="Fontana P."/>
            <person name="Gutin A."/>
            <person name="Van de Peer Y."/>
            <person name="Salamini F."/>
            <person name="Viola R."/>
        </authorList>
    </citation>
    <scope>NUCLEOTIDE SEQUENCE</scope>
</reference>
<protein>
    <recommendedName>
        <fullName evidence="4">SHSP domain-containing protein</fullName>
    </recommendedName>
</protein>
<dbReference type="InterPro" id="IPR008978">
    <property type="entry name" value="HSP20-like_chaperone"/>
</dbReference>
<evidence type="ECO:0000313" key="5">
    <source>
        <dbReference type="EMBL" id="CAN63935.1"/>
    </source>
</evidence>
<dbReference type="CDD" id="cd06472">
    <property type="entry name" value="ACD_ScHsp26_like"/>
    <property type="match status" value="1"/>
</dbReference>
<feature type="domain" description="SHSP" evidence="4">
    <location>
        <begin position="48"/>
        <end position="177"/>
    </location>
</feature>
<dbReference type="EMBL" id="AM473916">
    <property type="protein sequence ID" value="CAN63935.1"/>
    <property type="molecule type" value="Genomic_DNA"/>
</dbReference>
<dbReference type="ExpressionAtlas" id="A5BWS0">
    <property type="expression patterns" value="baseline and differential"/>
</dbReference>
<gene>
    <name evidence="5" type="ORF">VITISV_000169</name>
</gene>
<sequence length="177" mass="19834">MRGGKRMTSLVPWRGGGLDHWIGSPFSSELWDPLGFGSRDWRRGRDDDVSAVALASVDWRETDNAHTIRADLPGLFALLFENNTCKVGVRKEDVKVQVEDGNILQISGEKTKEKEESGERWHRIERQRGSFLRRFRLPENANTEGINCALENGVLTVTVPKKEATSTGSDVKQIDIG</sequence>
<dbReference type="SUPFAM" id="SSF49764">
    <property type="entry name" value="HSP20-like chaperones"/>
    <property type="match status" value="1"/>
</dbReference>
<evidence type="ECO:0000259" key="4">
    <source>
        <dbReference type="PROSITE" id="PS01031"/>
    </source>
</evidence>
<name>A5BWS0_VITVI</name>
<dbReference type="PROSITE" id="PS01031">
    <property type="entry name" value="SHSP"/>
    <property type="match status" value="1"/>
</dbReference>
<evidence type="ECO:0000256" key="1">
    <source>
        <dbReference type="ARBA" id="ARBA00023016"/>
    </source>
</evidence>
<proteinExistence type="inferred from homology"/>